<dbReference type="GO" id="GO:0003735">
    <property type="term" value="F:structural constituent of ribosome"/>
    <property type="evidence" value="ECO:0007669"/>
    <property type="project" value="InterPro"/>
</dbReference>
<feature type="domain" description="Small ribosomal subunit protein uS17 N-terminal" evidence="13">
    <location>
        <begin position="139"/>
        <end position="185"/>
    </location>
</feature>
<evidence type="ECO:0000256" key="10">
    <source>
        <dbReference type="RuleBase" id="RU003872"/>
    </source>
</evidence>
<reference evidence="15" key="1">
    <citation type="journal article" date="2014" name="Genome Announc.">
        <title>Draft Genome Sequence of the Yeast Pseudozyma antarctica Type Strain JCM10317, a Producer of the Glycolipid Biosurfactants, Mannosylerythritol Lipids.</title>
        <authorList>
            <person name="Saika A."/>
            <person name="Koike H."/>
            <person name="Hori T."/>
            <person name="Fukuoka T."/>
            <person name="Sato S."/>
            <person name="Habe H."/>
            <person name="Kitamoto D."/>
            <person name="Morita T."/>
        </authorList>
    </citation>
    <scope>NUCLEOTIDE SEQUENCE [LARGE SCALE GENOMIC DNA]</scope>
    <source>
        <strain evidence="15">JCM 10317</strain>
    </source>
</reference>
<keyword evidence="6" id="KW-0472">Membrane</keyword>
<dbReference type="GO" id="GO:0016192">
    <property type="term" value="P:vesicle-mediated transport"/>
    <property type="evidence" value="ECO:0007669"/>
    <property type="project" value="InterPro"/>
</dbReference>
<dbReference type="Pfam" id="PF01086">
    <property type="entry name" value="Clathrin_lg_ch"/>
    <property type="match status" value="1"/>
</dbReference>
<dbReference type="Pfam" id="PF16205">
    <property type="entry name" value="Ribosomal_S17_N"/>
    <property type="match status" value="1"/>
</dbReference>
<dbReference type="InterPro" id="IPR028333">
    <property type="entry name" value="Ribosomal_uS17_arc/euk"/>
</dbReference>
<dbReference type="InterPro" id="IPR019979">
    <property type="entry name" value="Ribosomal_uS17_CS"/>
</dbReference>
<dbReference type="GO" id="GO:0030130">
    <property type="term" value="C:clathrin coat of trans-Golgi network vesicle"/>
    <property type="evidence" value="ECO:0007669"/>
    <property type="project" value="InterPro"/>
</dbReference>
<feature type="region of interest" description="Disordered" evidence="12">
    <location>
        <begin position="406"/>
        <end position="518"/>
    </location>
</feature>
<organism evidence="14 15">
    <name type="scientific">Pseudozyma antarctica</name>
    <name type="common">Yeast</name>
    <name type="synonym">Candida antarctica</name>
    <dbReference type="NCBI Taxonomy" id="84753"/>
    <lineage>
        <taxon>Eukaryota</taxon>
        <taxon>Fungi</taxon>
        <taxon>Dikarya</taxon>
        <taxon>Basidiomycota</taxon>
        <taxon>Ustilaginomycotina</taxon>
        <taxon>Ustilaginomycetes</taxon>
        <taxon>Ustilaginales</taxon>
        <taxon>Ustilaginaceae</taxon>
        <taxon>Moesziomyces</taxon>
    </lineage>
</organism>
<evidence type="ECO:0000313" key="15">
    <source>
        <dbReference type="Proteomes" id="UP000053758"/>
    </source>
</evidence>
<comment type="subcellular location">
    <subcellularLocation>
        <location evidence="1">Cytoplasmic vesicle membrane</location>
        <topology evidence="1">Peripheral membrane protein</topology>
        <orientation evidence="1">Cytoplasmic side</orientation>
    </subcellularLocation>
    <subcellularLocation>
        <location evidence="2">Membrane</location>
        <location evidence="2">Coated pit</location>
        <topology evidence="2">Peripheral membrane protein</topology>
        <orientation evidence="2">Cytoplasmic side</orientation>
    </subcellularLocation>
</comment>
<keyword evidence="5 10" id="KW-0689">Ribosomal protein</keyword>
<dbReference type="PANTHER" id="PTHR10744:SF9">
    <property type="entry name" value="40S RIBOSOMAL PROTEIN S11-RELATED"/>
    <property type="match status" value="1"/>
</dbReference>
<dbReference type="InterPro" id="IPR012340">
    <property type="entry name" value="NA-bd_OB-fold"/>
</dbReference>
<comment type="similarity">
    <text evidence="3">Belongs to the clathrin light chain family.</text>
</comment>
<dbReference type="CDD" id="cd00364">
    <property type="entry name" value="Ribosomal_uS17"/>
    <property type="match status" value="1"/>
</dbReference>
<keyword evidence="9" id="KW-0968">Cytoplasmic vesicle</keyword>
<evidence type="ECO:0000256" key="3">
    <source>
        <dbReference type="ARBA" id="ARBA00005263"/>
    </source>
</evidence>
<name>A0A081CE77_PSEA2</name>
<dbReference type="Proteomes" id="UP000053758">
    <property type="component" value="Unassembled WGS sequence"/>
</dbReference>
<dbReference type="GeneID" id="26303959"/>
<dbReference type="InterPro" id="IPR032440">
    <property type="entry name" value="Ribosomal_uS17_N"/>
</dbReference>
<feature type="region of interest" description="Disordered" evidence="12">
    <location>
        <begin position="329"/>
        <end position="363"/>
    </location>
</feature>
<evidence type="ECO:0000256" key="4">
    <source>
        <dbReference type="ARBA" id="ARBA00010254"/>
    </source>
</evidence>
<protein>
    <submittedName>
        <fullName evidence="14">40S ribosomal protein S11</fullName>
    </submittedName>
</protein>
<dbReference type="Pfam" id="PF00366">
    <property type="entry name" value="Ribosomal_S17"/>
    <property type="match status" value="1"/>
</dbReference>
<dbReference type="FunFam" id="2.40.50.1000:FF:000001">
    <property type="entry name" value="40S ribosomal protein S11"/>
    <property type="match status" value="1"/>
</dbReference>
<dbReference type="HOGENOM" id="CLU_429584_0_0_1"/>
<feature type="compositionally biased region" description="Low complexity" evidence="12">
    <location>
        <begin position="484"/>
        <end position="506"/>
    </location>
</feature>
<dbReference type="GO" id="GO:0022627">
    <property type="term" value="C:cytosolic small ribosomal subunit"/>
    <property type="evidence" value="ECO:0007669"/>
    <property type="project" value="UniProtKB-ARBA"/>
</dbReference>
<evidence type="ECO:0000256" key="7">
    <source>
        <dbReference type="ARBA" id="ARBA00023176"/>
    </source>
</evidence>
<dbReference type="AlphaFoldDB" id="A0A081CE77"/>
<dbReference type="EMBL" id="DF830074">
    <property type="protein sequence ID" value="GAK64973.1"/>
    <property type="molecule type" value="Genomic_DNA"/>
</dbReference>
<keyword evidence="15" id="KW-1185">Reference proteome</keyword>
<evidence type="ECO:0000256" key="9">
    <source>
        <dbReference type="ARBA" id="ARBA00023329"/>
    </source>
</evidence>
<sequence length="637" mass="70000">MITCGHNFSRGRQELSKFSLDAISTAKQTGPRAPQAASSEPRLMRRRPVTGQQLAHVGPLRLSQPIWNWNLELVALPRPEEASRLQLECSGTARHHLFAARPSVPVVTTIVTSRPLDPFSTLHHPTHSPIMSNVELGVQTEKAFQKQSIFQNSKAARKTTRDRRWYKDVGLGFKTPRAAIDGTYIAFDLLQHNDLADPRRTGWNKKCPWTGLVSIRGRILTGKVVSTKMTRTIIIRREYLHFVPKYSRYEKRHKNVAAHVSPAFRVQVGDTVTVGQCRPLSKTVRFNVLKVSKNKSAEKAAKQFATFVDPPSRTFDIAKLLLLRPRPVQSSLIHPSSPQPTTPRSQPTDMAFDFGESKPSDPTADFLAREREAAGVLSGDADLFGSSGAAGGAGSADDFERSASAFPALDDDGLPAPTSSNAAPSGGFGFDDIDDRPEPTSTTSAKPVDDEVGKFEQNFPELDDGAATNTNGASYHDDTDDLMSAPAPAASRSAAPAQPSYSYSYEEPAEEAEPVRLWRESQKDAIAKRDAEGERKKAEAISQAEQDIDKFYAEYNAKKEKNIAANKEAEAKLNEQRTRELAEGTTWNRVTKLLELQNSQSKTIARSGPGSSDLTRMKELYLSLRREGETAPGAAGY</sequence>
<dbReference type="InterPro" id="IPR000996">
    <property type="entry name" value="Clathrin_L-chain"/>
</dbReference>
<feature type="region of interest" description="Disordered" evidence="12">
    <location>
        <begin position="25"/>
        <end position="47"/>
    </location>
</feature>
<feature type="coiled-coil region" evidence="11">
    <location>
        <begin position="541"/>
        <end position="579"/>
    </location>
</feature>
<evidence type="ECO:0000256" key="6">
    <source>
        <dbReference type="ARBA" id="ARBA00023136"/>
    </source>
</evidence>
<dbReference type="InterPro" id="IPR000266">
    <property type="entry name" value="Ribosomal_uS17"/>
</dbReference>
<evidence type="ECO:0000256" key="11">
    <source>
        <dbReference type="SAM" id="Coils"/>
    </source>
</evidence>
<proteinExistence type="inferred from homology"/>
<dbReference type="PRINTS" id="PR00973">
    <property type="entry name" value="RIBOSOMALS17"/>
</dbReference>
<evidence type="ECO:0000256" key="12">
    <source>
        <dbReference type="SAM" id="MobiDB-lite"/>
    </source>
</evidence>
<dbReference type="Gene3D" id="2.40.50.1000">
    <property type="match status" value="2"/>
</dbReference>
<evidence type="ECO:0000256" key="8">
    <source>
        <dbReference type="ARBA" id="ARBA00023274"/>
    </source>
</evidence>
<keyword evidence="8 10" id="KW-0687">Ribonucleoprotein</keyword>
<accession>A0A081CE77</accession>
<comment type="similarity">
    <text evidence="4 10">Belongs to the universal ribosomal protein uS17 family.</text>
</comment>
<keyword evidence="7" id="KW-0168">Coated pit</keyword>
<dbReference type="GO" id="GO:0006412">
    <property type="term" value="P:translation"/>
    <property type="evidence" value="ECO:0007669"/>
    <property type="project" value="InterPro"/>
</dbReference>
<evidence type="ECO:0000256" key="2">
    <source>
        <dbReference type="ARBA" id="ARBA00004277"/>
    </source>
</evidence>
<keyword evidence="11" id="KW-0175">Coiled coil</keyword>
<evidence type="ECO:0000256" key="5">
    <source>
        <dbReference type="ARBA" id="ARBA00022980"/>
    </source>
</evidence>
<gene>
    <name evidence="14" type="ORF">PAN0_007c3189</name>
</gene>
<dbReference type="NCBIfam" id="TIGR03630">
    <property type="entry name" value="uS17_arch"/>
    <property type="match status" value="1"/>
</dbReference>
<evidence type="ECO:0000313" key="14">
    <source>
        <dbReference type="EMBL" id="GAK64973.1"/>
    </source>
</evidence>
<dbReference type="GO" id="GO:0030132">
    <property type="term" value="C:clathrin coat of coated pit"/>
    <property type="evidence" value="ECO:0007669"/>
    <property type="project" value="InterPro"/>
</dbReference>
<evidence type="ECO:0000256" key="1">
    <source>
        <dbReference type="ARBA" id="ARBA00004180"/>
    </source>
</evidence>
<evidence type="ECO:0000259" key="13">
    <source>
        <dbReference type="Pfam" id="PF16205"/>
    </source>
</evidence>
<dbReference type="RefSeq" id="XP_014656760.1">
    <property type="nucleotide sequence ID" value="XM_014801274.1"/>
</dbReference>
<dbReference type="SUPFAM" id="SSF50249">
    <property type="entry name" value="Nucleic acid-binding proteins"/>
    <property type="match status" value="1"/>
</dbReference>
<dbReference type="PANTHER" id="PTHR10744">
    <property type="entry name" value="40S RIBOSOMAL PROTEIN S11 FAMILY MEMBER"/>
    <property type="match status" value="1"/>
</dbReference>
<dbReference type="PROSITE" id="PS00056">
    <property type="entry name" value="RIBOSOMAL_S17"/>
    <property type="match status" value="1"/>
</dbReference>
<dbReference type="GO" id="GO:0006886">
    <property type="term" value="P:intracellular protein transport"/>
    <property type="evidence" value="ECO:0007669"/>
    <property type="project" value="InterPro"/>
</dbReference>